<keyword evidence="3" id="KW-1185">Reference proteome</keyword>
<sequence>MRWNDLTTTLIALLWSLLLVSGVEGLIGIRSRHIPGYPATAQIILYAGVPVLFLLFLVGAAILSRKARWFYDLYPFATGLVALFTFPV</sequence>
<dbReference type="AlphaFoldDB" id="A0A494TJV2"/>
<evidence type="ECO:0000313" key="2">
    <source>
        <dbReference type="EMBL" id="AYJ86061.1"/>
    </source>
</evidence>
<dbReference type="KEGG" id="spha:D3Y57_08910"/>
<keyword evidence="1" id="KW-0812">Transmembrane</keyword>
<accession>A0A494TJV2</accession>
<evidence type="ECO:0000313" key="3">
    <source>
        <dbReference type="Proteomes" id="UP000276254"/>
    </source>
</evidence>
<keyword evidence="1" id="KW-1133">Transmembrane helix</keyword>
<name>A0A494TJV2_SPHPE</name>
<proteinExistence type="predicted"/>
<dbReference type="Proteomes" id="UP000276254">
    <property type="component" value="Chromosome"/>
</dbReference>
<evidence type="ECO:0000256" key="1">
    <source>
        <dbReference type="SAM" id="Phobius"/>
    </source>
</evidence>
<gene>
    <name evidence="2" type="ORF">D3Y57_08910</name>
</gene>
<feature type="transmembrane region" description="Helical" evidence="1">
    <location>
        <begin position="41"/>
        <end position="62"/>
    </location>
</feature>
<feature type="transmembrane region" description="Helical" evidence="1">
    <location>
        <begin position="69"/>
        <end position="86"/>
    </location>
</feature>
<organism evidence="2 3">
    <name type="scientific">Sphingomonas paeninsulae</name>
    <dbReference type="NCBI Taxonomy" id="2319844"/>
    <lineage>
        <taxon>Bacteria</taxon>
        <taxon>Pseudomonadati</taxon>
        <taxon>Pseudomonadota</taxon>
        <taxon>Alphaproteobacteria</taxon>
        <taxon>Sphingomonadales</taxon>
        <taxon>Sphingomonadaceae</taxon>
        <taxon>Sphingomonas</taxon>
    </lineage>
</organism>
<keyword evidence="1" id="KW-0472">Membrane</keyword>
<dbReference type="EMBL" id="CP032829">
    <property type="protein sequence ID" value="AYJ86061.1"/>
    <property type="molecule type" value="Genomic_DNA"/>
</dbReference>
<reference evidence="2 3" key="1">
    <citation type="submission" date="2018-09" db="EMBL/GenBank/DDBJ databases">
        <title>Sphingomonas peninsula sp. nov., isolated from fildes peninsula, Antarctic soil.</title>
        <authorList>
            <person name="Yingchao G."/>
        </authorList>
    </citation>
    <scope>NUCLEOTIDE SEQUENCE [LARGE SCALE GENOMIC DNA]</scope>
    <source>
        <strain evidence="2 3">YZ-8</strain>
    </source>
</reference>
<protein>
    <submittedName>
        <fullName evidence="2">Uncharacterized protein</fullName>
    </submittedName>
</protein>